<feature type="chain" id="PRO_5025444137" evidence="2">
    <location>
        <begin position="20"/>
        <end position="81"/>
    </location>
</feature>
<proteinExistence type="predicted"/>
<sequence length="81" mass="9221">MKSPTFLSFLFLHIADVNTEQTTEPPNISAQSHTARLGKQITRSHLGRKTEGQFWVQGDNLLNKRHGPNKMEDPPRLGRNK</sequence>
<evidence type="ECO:0000313" key="3">
    <source>
        <dbReference type="EMBL" id="MXU84540.1"/>
    </source>
</evidence>
<protein>
    <submittedName>
        <fullName evidence="3">Putative secreted protein</fullName>
    </submittedName>
</protein>
<evidence type="ECO:0000256" key="2">
    <source>
        <dbReference type="SAM" id="SignalP"/>
    </source>
</evidence>
<feature type="signal peptide" evidence="2">
    <location>
        <begin position="1"/>
        <end position="19"/>
    </location>
</feature>
<feature type="region of interest" description="Disordered" evidence="1">
    <location>
        <begin position="48"/>
        <end position="81"/>
    </location>
</feature>
<name>A0A6B0U792_IXORI</name>
<keyword evidence="2" id="KW-0732">Signal</keyword>
<feature type="compositionally biased region" description="Basic and acidic residues" evidence="1">
    <location>
        <begin position="69"/>
        <end position="81"/>
    </location>
</feature>
<reference evidence="3" key="1">
    <citation type="submission" date="2019-12" db="EMBL/GenBank/DDBJ databases">
        <title>An insight into the sialome of adult female Ixodes ricinus ticks feeding for 6 days.</title>
        <authorList>
            <person name="Perner J."/>
            <person name="Ribeiro J.M.C."/>
        </authorList>
    </citation>
    <scope>NUCLEOTIDE SEQUENCE</scope>
    <source>
        <strain evidence="3">Semi-engorged</strain>
        <tissue evidence="3">Salivary glands</tissue>
    </source>
</reference>
<evidence type="ECO:0000256" key="1">
    <source>
        <dbReference type="SAM" id="MobiDB-lite"/>
    </source>
</evidence>
<organism evidence="3">
    <name type="scientific">Ixodes ricinus</name>
    <name type="common">Common tick</name>
    <name type="synonym">Acarus ricinus</name>
    <dbReference type="NCBI Taxonomy" id="34613"/>
    <lineage>
        <taxon>Eukaryota</taxon>
        <taxon>Metazoa</taxon>
        <taxon>Ecdysozoa</taxon>
        <taxon>Arthropoda</taxon>
        <taxon>Chelicerata</taxon>
        <taxon>Arachnida</taxon>
        <taxon>Acari</taxon>
        <taxon>Parasitiformes</taxon>
        <taxon>Ixodida</taxon>
        <taxon>Ixodoidea</taxon>
        <taxon>Ixodidae</taxon>
        <taxon>Ixodinae</taxon>
        <taxon>Ixodes</taxon>
    </lineage>
</organism>
<dbReference type="AlphaFoldDB" id="A0A6B0U792"/>
<accession>A0A6B0U792</accession>
<dbReference type="EMBL" id="GIFC01002457">
    <property type="protein sequence ID" value="MXU84540.1"/>
    <property type="molecule type" value="Transcribed_RNA"/>
</dbReference>